<reference evidence="2 3" key="1">
    <citation type="journal article" date="2019" name="Nat. Microbiol.">
        <title>Mediterranean grassland soil C-N compound turnover is dependent on rainfall and depth, and is mediated by genomically divergent microorganisms.</title>
        <authorList>
            <person name="Diamond S."/>
            <person name="Andeer P.F."/>
            <person name="Li Z."/>
            <person name="Crits-Christoph A."/>
            <person name="Burstein D."/>
            <person name="Anantharaman K."/>
            <person name="Lane K.R."/>
            <person name="Thomas B.C."/>
            <person name="Pan C."/>
            <person name="Northen T.R."/>
            <person name="Banfield J.F."/>
        </authorList>
    </citation>
    <scope>NUCLEOTIDE SEQUENCE [LARGE SCALE GENOMIC DNA]</scope>
    <source>
        <strain evidence="2">WS_2</strain>
    </source>
</reference>
<comment type="caution">
    <text evidence="2">The sequence shown here is derived from an EMBL/GenBank/DDBJ whole genome shotgun (WGS) entry which is preliminary data.</text>
</comment>
<dbReference type="Proteomes" id="UP000317716">
    <property type="component" value="Unassembled WGS sequence"/>
</dbReference>
<evidence type="ECO:0000256" key="1">
    <source>
        <dbReference type="SAM" id="SignalP"/>
    </source>
</evidence>
<feature type="chain" id="PRO_5022106111" evidence="1">
    <location>
        <begin position="27"/>
        <end position="261"/>
    </location>
</feature>
<dbReference type="AlphaFoldDB" id="A0A538SYK1"/>
<accession>A0A538SYK1</accession>
<protein>
    <submittedName>
        <fullName evidence="2">Uncharacterized protein</fullName>
    </submittedName>
</protein>
<gene>
    <name evidence="2" type="ORF">E6K72_05145</name>
</gene>
<proteinExistence type="predicted"/>
<evidence type="ECO:0000313" key="3">
    <source>
        <dbReference type="Proteomes" id="UP000317716"/>
    </source>
</evidence>
<sequence length="261" mass="27276">MPSPRPLFLLLALAAALVGQPRIGGADDPLIYLGTDTIVTTETETDCNFNGTAVPCPDYIWFIAVGKLSTPALAPITIYTQNQHITFTANSVNYDLQVPDGATTFDASATTATTTFTGANTWSTTVPLAASGNQFYAAIAWPVPCPGGLPGSVHPVAWTASFFASKPGASIQWTWSAAAYSSFSTSYNTLGVKASDSNAYLPYMNSDHAGTPENFKPFVVGGATGGGGSNYTGSLCSTHSVPDLPVPVRGSTWGSLKILYR</sequence>
<evidence type="ECO:0000313" key="2">
    <source>
        <dbReference type="EMBL" id="TMQ56473.1"/>
    </source>
</evidence>
<dbReference type="EMBL" id="VBOS01000169">
    <property type="protein sequence ID" value="TMQ56473.1"/>
    <property type="molecule type" value="Genomic_DNA"/>
</dbReference>
<keyword evidence="1" id="KW-0732">Signal</keyword>
<feature type="signal peptide" evidence="1">
    <location>
        <begin position="1"/>
        <end position="26"/>
    </location>
</feature>
<organism evidence="2 3">
    <name type="scientific">Eiseniibacteriota bacterium</name>
    <dbReference type="NCBI Taxonomy" id="2212470"/>
    <lineage>
        <taxon>Bacteria</taxon>
        <taxon>Candidatus Eiseniibacteriota</taxon>
    </lineage>
</organism>
<name>A0A538SYK1_UNCEI</name>